<dbReference type="STRING" id="84724.SAMN04488564_12810"/>
<dbReference type="EMBL" id="FOYL01000028">
    <property type="protein sequence ID" value="SFR30095.1"/>
    <property type="molecule type" value="Genomic_DNA"/>
</dbReference>
<dbReference type="SUPFAM" id="SSF140864">
    <property type="entry name" value="TROVE domain-like"/>
    <property type="match status" value="1"/>
</dbReference>
<dbReference type="AlphaFoldDB" id="A0A1I6FJJ7"/>
<dbReference type="OrthoDB" id="3665522at2"/>
<evidence type="ECO:0000313" key="1">
    <source>
        <dbReference type="EMBL" id="SFR30095.1"/>
    </source>
</evidence>
<dbReference type="InterPro" id="IPR037214">
    <property type="entry name" value="TROVE_dom_sf"/>
</dbReference>
<protein>
    <submittedName>
        <fullName evidence="1">Uncharacterized protein</fullName>
    </submittedName>
</protein>
<keyword evidence="2" id="KW-1185">Reference proteome</keyword>
<evidence type="ECO:0000313" key="2">
    <source>
        <dbReference type="Proteomes" id="UP000198583"/>
    </source>
</evidence>
<dbReference type="Proteomes" id="UP000198583">
    <property type="component" value="Unassembled WGS sequence"/>
</dbReference>
<dbReference type="RefSeq" id="WP_093606453.1">
    <property type="nucleotide sequence ID" value="NZ_FOYL01000028.1"/>
</dbReference>
<gene>
    <name evidence="1" type="ORF">SAMN04488564_12810</name>
</gene>
<proteinExistence type="predicted"/>
<reference evidence="2" key="1">
    <citation type="submission" date="2016-10" db="EMBL/GenBank/DDBJ databases">
        <authorList>
            <person name="Varghese N."/>
            <person name="Submissions S."/>
        </authorList>
    </citation>
    <scope>NUCLEOTIDE SEQUENCE [LARGE SCALE GENOMIC DNA]</scope>
    <source>
        <strain evidence="2">DSM 44232</strain>
    </source>
</reference>
<name>A0A1I6FJJ7_9PSEU</name>
<sequence>MGGRLRRELFRMVVSDLVGDEPNLHAARLAQYVGLVRRSAVAHPEWTAQLLRWARHEAGLDYTARAGAAEFLSARLAAGQHGLSRQVIDSVLVDPLDPTWLLCYWNYFHGRTLPKPLKRGIGDAVRRLYTEEAVRQADLTWMDLRLGDVLNRVHPKPVDAAQSALFRRILDRRYDSSAVDATPVPGWKPTLPRPRLTGHTLLVTGLVAHQTVELVASRCDQAEIVRGADDLRKVVRGRFRRHDRVVVVAEGQELDRPLSWSVPRNVPLHVWDLAGREVQWAAVSRHRYRHDGTKEGALWALSLFEAGEQELWPW</sequence>
<accession>A0A1I6FJJ7</accession>
<organism evidence="1 2">
    <name type="scientific">Lentzea waywayandensis</name>
    <dbReference type="NCBI Taxonomy" id="84724"/>
    <lineage>
        <taxon>Bacteria</taxon>
        <taxon>Bacillati</taxon>
        <taxon>Actinomycetota</taxon>
        <taxon>Actinomycetes</taxon>
        <taxon>Pseudonocardiales</taxon>
        <taxon>Pseudonocardiaceae</taxon>
        <taxon>Lentzea</taxon>
    </lineage>
</organism>